<dbReference type="GO" id="GO:0006457">
    <property type="term" value="P:protein folding"/>
    <property type="evidence" value="ECO:0007669"/>
    <property type="project" value="InterPro"/>
</dbReference>
<organism evidence="7 8">
    <name type="scientific">Scrofimicrobium canadense</name>
    <dbReference type="NCBI Taxonomy" id="2652290"/>
    <lineage>
        <taxon>Bacteria</taxon>
        <taxon>Bacillati</taxon>
        <taxon>Actinomycetota</taxon>
        <taxon>Actinomycetes</taxon>
        <taxon>Actinomycetales</taxon>
        <taxon>Actinomycetaceae</taxon>
        <taxon>Scrofimicrobium</taxon>
    </lineage>
</organism>
<evidence type="ECO:0000256" key="3">
    <source>
        <dbReference type="HAMAP-Rule" id="MF_01151"/>
    </source>
</evidence>
<comment type="similarity">
    <text evidence="1 3 5">Belongs to the GrpE family.</text>
</comment>
<name>A0A6N7VTI2_9ACTO</name>
<gene>
    <name evidence="3 7" type="primary">grpE</name>
    <name evidence="7" type="ORF">FYJ24_05655</name>
</gene>
<dbReference type="GO" id="GO:0051082">
    <property type="term" value="F:unfolded protein binding"/>
    <property type="evidence" value="ECO:0007669"/>
    <property type="project" value="TreeGrafter"/>
</dbReference>
<evidence type="ECO:0000256" key="2">
    <source>
        <dbReference type="ARBA" id="ARBA00023186"/>
    </source>
</evidence>
<accession>A0A6N7VTI2</accession>
<dbReference type="PRINTS" id="PR00773">
    <property type="entry name" value="GRPEPROTEIN"/>
</dbReference>
<dbReference type="GO" id="GO:0051087">
    <property type="term" value="F:protein-folding chaperone binding"/>
    <property type="evidence" value="ECO:0007669"/>
    <property type="project" value="InterPro"/>
</dbReference>
<dbReference type="HAMAP" id="MF_01151">
    <property type="entry name" value="GrpE"/>
    <property type="match status" value="1"/>
</dbReference>
<comment type="function">
    <text evidence="3 4">Participates actively in the response to hyperosmotic and heat shock by preventing the aggregation of stress-denatured proteins, in association with DnaK and GrpE. It is the nucleotide exchange factor for DnaK and may function as a thermosensor. Unfolded proteins bind initially to DnaJ; upon interaction with the DnaJ-bound protein, DnaK hydrolyzes its bound ATP, resulting in the formation of a stable complex. GrpE releases ADP from DnaK; ATP binding to DnaK triggers the release of the substrate protein, thus completing the reaction cycle. Several rounds of ATP-dependent interactions between DnaJ, DnaK and GrpE are required for fully efficient folding.</text>
</comment>
<dbReference type="PROSITE" id="PS01071">
    <property type="entry name" value="GRPE"/>
    <property type="match status" value="1"/>
</dbReference>
<dbReference type="AlphaFoldDB" id="A0A6N7VTI2"/>
<dbReference type="InterPro" id="IPR000740">
    <property type="entry name" value="GrpE"/>
</dbReference>
<evidence type="ECO:0000313" key="7">
    <source>
        <dbReference type="EMBL" id="MSS84260.1"/>
    </source>
</evidence>
<evidence type="ECO:0000313" key="8">
    <source>
        <dbReference type="Proteomes" id="UP000470875"/>
    </source>
</evidence>
<protein>
    <recommendedName>
        <fullName evidence="3 4">Protein GrpE</fullName>
    </recommendedName>
    <alternativeName>
        <fullName evidence="3">HSP-70 cofactor</fullName>
    </alternativeName>
</protein>
<reference evidence="7 8" key="1">
    <citation type="submission" date="2019-08" db="EMBL/GenBank/DDBJ databases">
        <title>In-depth cultivation of the pig gut microbiome towards novel bacterial diversity and tailored functional studies.</title>
        <authorList>
            <person name="Wylensek D."/>
            <person name="Hitch T.C.A."/>
            <person name="Clavel T."/>
        </authorList>
    </citation>
    <scope>NUCLEOTIDE SEQUENCE [LARGE SCALE GENOMIC DNA]</scope>
    <source>
        <strain evidence="7 8">WB03_NA08</strain>
    </source>
</reference>
<evidence type="ECO:0000256" key="4">
    <source>
        <dbReference type="RuleBase" id="RU000639"/>
    </source>
</evidence>
<comment type="subcellular location">
    <subcellularLocation>
        <location evidence="3">Cytoplasm</location>
    </subcellularLocation>
</comment>
<dbReference type="Gene3D" id="2.30.22.10">
    <property type="entry name" value="Head domain of nucleotide exchange factor GrpE"/>
    <property type="match status" value="1"/>
</dbReference>
<comment type="subunit">
    <text evidence="3">Homodimer.</text>
</comment>
<dbReference type="InterPro" id="IPR009012">
    <property type="entry name" value="GrpE_head"/>
</dbReference>
<dbReference type="GO" id="GO:0042803">
    <property type="term" value="F:protein homodimerization activity"/>
    <property type="evidence" value="ECO:0007669"/>
    <property type="project" value="InterPro"/>
</dbReference>
<keyword evidence="6" id="KW-0175">Coiled coil</keyword>
<dbReference type="InterPro" id="IPR013805">
    <property type="entry name" value="GrpE_CC"/>
</dbReference>
<dbReference type="EMBL" id="VULO01000006">
    <property type="protein sequence ID" value="MSS84260.1"/>
    <property type="molecule type" value="Genomic_DNA"/>
</dbReference>
<evidence type="ECO:0000256" key="6">
    <source>
        <dbReference type="SAM" id="Coils"/>
    </source>
</evidence>
<sequence length="173" mass="18843">MAAFEADLASDSPVVDELADADDDLAEARNELASAKEDLARSRADLYNLQQDYNSYVRRAKADVAVQRQVGQVAVLEAMLSVLDDIEGARAAGELEGPFAAIADKLEDTLASRFELTRYGAVGDEFNPEIHEALMAQTNPERDHPVIGQVLQPGYKAGDKVLRPTKVMVENPE</sequence>
<comment type="caution">
    <text evidence="7">The sequence shown here is derived from an EMBL/GenBank/DDBJ whole genome shotgun (WGS) entry which is preliminary data.</text>
</comment>
<dbReference type="PANTHER" id="PTHR21237:SF23">
    <property type="entry name" value="GRPE PROTEIN HOMOLOG, MITOCHONDRIAL"/>
    <property type="match status" value="1"/>
</dbReference>
<dbReference type="Proteomes" id="UP000470875">
    <property type="component" value="Unassembled WGS sequence"/>
</dbReference>
<feature type="coiled-coil region" evidence="6">
    <location>
        <begin position="18"/>
        <end position="52"/>
    </location>
</feature>
<dbReference type="GO" id="GO:0005737">
    <property type="term" value="C:cytoplasm"/>
    <property type="evidence" value="ECO:0007669"/>
    <property type="project" value="UniProtKB-SubCell"/>
</dbReference>
<keyword evidence="3 4" id="KW-0346">Stress response</keyword>
<dbReference type="Pfam" id="PF01025">
    <property type="entry name" value="GrpE"/>
    <property type="match status" value="1"/>
</dbReference>
<dbReference type="Gene3D" id="3.90.20.20">
    <property type="match status" value="1"/>
</dbReference>
<dbReference type="SUPFAM" id="SSF51064">
    <property type="entry name" value="Head domain of nucleotide exchange factor GrpE"/>
    <property type="match status" value="1"/>
</dbReference>
<keyword evidence="3" id="KW-0963">Cytoplasm</keyword>
<keyword evidence="8" id="KW-1185">Reference proteome</keyword>
<evidence type="ECO:0000256" key="5">
    <source>
        <dbReference type="RuleBase" id="RU004478"/>
    </source>
</evidence>
<evidence type="ECO:0000256" key="1">
    <source>
        <dbReference type="ARBA" id="ARBA00009054"/>
    </source>
</evidence>
<dbReference type="GO" id="GO:0000774">
    <property type="term" value="F:adenyl-nucleotide exchange factor activity"/>
    <property type="evidence" value="ECO:0007669"/>
    <property type="project" value="InterPro"/>
</dbReference>
<proteinExistence type="inferred from homology"/>
<keyword evidence="2 3" id="KW-0143">Chaperone</keyword>
<dbReference type="PANTHER" id="PTHR21237">
    <property type="entry name" value="GRPE PROTEIN"/>
    <property type="match status" value="1"/>
</dbReference>
<dbReference type="SUPFAM" id="SSF58014">
    <property type="entry name" value="Coiled-coil domain of nucleotide exchange factor GrpE"/>
    <property type="match status" value="1"/>
</dbReference>